<dbReference type="PANTHER" id="PTHR23409:SF18">
    <property type="entry name" value="RIBONUCLEOSIDE-DIPHOSPHATE REDUCTASE SUBUNIT M2"/>
    <property type="match status" value="1"/>
</dbReference>
<gene>
    <name evidence="5" type="ORF">AGERDE_LOCUS11480</name>
</gene>
<dbReference type="GO" id="GO:0016491">
    <property type="term" value="F:oxidoreductase activity"/>
    <property type="evidence" value="ECO:0007669"/>
    <property type="project" value="InterPro"/>
</dbReference>
<dbReference type="Proteomes" id="UP000789831">
    <property type="component" value="Unassembled WGS sequence"/>
</dbReference>
<dbReference type="InterPro" id="IPR012348">
    <property type="entry name" value="RNR-like"/>
</dbReference>
<reference evidence="5" key="1">
    <citation type="submission" date="2021-06" db="EMBL/GenBank/DDBJ databases">
        <authorList>
            <person name="Kallberg Y."/>
            <person name="Tangrot J."/>
            <person name="Rosling A."/>
        </authorList>
    </citation>
    <scope>NUCLEOTIDE SEQUENCE</scope>
    <source>
        <strain evidence="5">MT106</strain>
    </source>
</reference>
<dbReference type="GO" id="GO:0043139">
    <property type="term" value="F:5'-3' DNA helicase activity"/>
    <property type="evidence" value="ECO:0007669"/>
    <property type="project" value="UniProtKB-EC"/>
</dbReference>
<protein>
    <recommendedName>
        <fullName evidence="2">ATP-dependent DNA helicase</fullName>
        <ecNumber evidence="2">5.6.2.3</ecNumber>
    </recommendedName>
</protein>
<dbReference type="Gene3D" id="3.40.50.300">
    <property type="entry name" value="P-loop containing nucleotide triphosphate hydrolases"/>
    <property type="match status" value="1"/>
</dbReference>
<dbReference type="SUPFAM" id="SSF47240">
    <property type="entry name" value="Ferritin-like"/>
    <property type="match status" value="1"/>
</dbReference>
<dbReference type="InterPro" id="IPR027417">
    <property type="entry name" value="P-loop_NTPase"/>
</dbReference>
<keyword evidence="2" id="KW-0347">Helicase</keyword>
<evidence type="ECO:0000256" key="2">
    <source>
        <dbReference type="RuleBase" id="RU363044"/>
    </source>
</evidence>
<dbReference type="InterPro" id="IPR009078">
    <property type="entry name" value="Ferritin-like_SF"/>
</dbReference>
<dbReference type="GO" id="GO:0005524">
    <property type="term" value="F:ATP binding"/>
    <property type="evidence" value="ECO:0007669"/>
    <property type="project" value="UniProtKB-KW"/>
</dbReference>
<proteinExistence type="inferred from homology"/>
<dbReference type="GO" id="GO:0006310">
    <property type="term" value="P:DNA recombination"/>
    <property type="evidence" value="ECO:0007669"/>
    <property type="project" value="UniProtKB-KW"/>
</dbReference>
<keyword evidence="6" id="KW-1185">Reference proteome</keyword>
<accession>A0A9N9H6U3</accession>
<dbReference type="GO" id="GO:0009263">
    <property type="term" value="P:deoxyribonucleotide biosynthetic process"/>
    <property type="evidence" value="ECO:0007669"/>
    <property type="project" value="InterPro"/>
</dbReference>
<keyword evidence="2" id="KW-0234">DNA repair</keyword>
<dbReference type="Pfam" id="PF05970">
    <property type="entry name" value="PIF1"/>
    <property type="match status" value="1"/>
</dbReference>
<dbReference type="PANTHER" id="PTHR23409">
    <property type="entry name" value="RIBONUCLEOSIDE-DIPHOSPHATE REDUCTASE SMALL CHAIN"/>
    <property type="match status" value="1"/>
</dbReference>
<organism evidence="5 6">
    <name type="scientific">Ambispora gerdemannii</name>
    <dbReference type="NCBI Taxonomy" id="144530"/>
    <lineage>
        <taxon>Eukaryota</taxon>
        <taxon>Fungi</taxon>
        <taxon>Fungi incertae sedis</taxon>
        <taxon>Mucoromycota</taxon>
        <taxon>Glomeromycotina</taxon>
        <taxon>Glomeromycetes</taxon>
        <taxon>Archaeosporales</taxon>
        <taxon>Ambisporaceae</taxon>
        <taxon>Ambispora</taxon>
    </lineage>
</organism>
<keyword evidence="3" id="KW-1133">Transmembrane helix</keyword>
<dbReference type="EC" id="5.6.2.3" evidence="2"/>
<feature type="non-terminal residue" evidence="5">
    <location>
        <position position="1"/>
    </location>
</feature>
<evidence type="ECO:0000313" key="6">
    <source>
        <dbReference type="Proteomes" id="UP000789831"/>
    </source>
</evidence>
<comment type="caution">
    <text evidence="5">The sequence shown here is derived from an EMBL/GenBank/DDBJ whole genome shotgun (WGS) entry which is preliminary data.</text>
</comment>
<dbReference type="InterPro" id="IPR010285">
    <property type="entry name" value="DNA_helicase_pif1-like_DEAD"/>
</dbReference>
<keyword evidence="3" id="KW-0472">Membrane</keyword>
<feature type="domain" description="DNA helicase Pif1-like DEAD-box helicase" evidence="4">
    <location>
        <begin position="203"/>
        <end position="255"/>
    </location>
</feature>
<evidence type="ECO:0000259" key="4">
    <source>
        <dbReference type="Pfam" id="PF05970"/>
    </source>
</evidence>
<dbReference type="Pfam" id="PF00268">
    <property type="entry name" value="Ribonuc_red_sm"/>
    <property type="match status" value="1"/>
</dbReference>
<feature type="transmembrane region" description="Helical" evidence="3">
    <location>
        <begin position="118"/>
        <end position="139"/>
    </location>
</feature>
<keyword evidence="3" id="KW-0812">Transmembrane</keyword>
<comment type="catalytic activity">
    <reaction evidence="2">
        <text>ATP + H2O = ADP + phosphate + H(+)</text>
        <dbReference type="Rhea" id="RHEA:13065"/>
        <dbReference type="ChEBI" id="CHEBI:15377"/>
        <dbReference type="ChEBI" id="CHEBI:15378"/>
        <dbReference type="ChEBI" id="CHEBI:30616"/>
        <dbReference type="ChEBI" id="CHEBI:43474"/>
        <dbReference type="ChEBI" id="CHEBI:456216"/>
        <dbReference type="EC" id="5.6.2.3"/>
    </reaction>
</comment>
<keyword evidence="2" id="KW-0547">Nucleotide-binding</keyword>
<keyword evidence="2" id="KW-0067">ATP-binding</keyword>
<sequence length="408" mass="46746">MALPIIEFLKKLLCNLMSGTESLTANNLVLAVYRHVTNPECRQYLLRQAFEEAVHTDTFIYCCDSLGLNPDEIYNMYLTIPSIEEKDNFVIELTKSIFDPKFEIKNDKDIQTFLHDLIGYYVIMEGIFFYAGFAMMLALKRSNKMVGIGQQFEFIMRDESLHLAVELEKKYALDACPEGVIGINAEQFSKYVEYVADRRLERIGEAGTGKSFLLKYLIGLLRDEYEEELFITSYTGRTAINIHGQTLHSFAGIGATGELDWHGNLFDKLEIIARQIKGSDKPFGGIQLIICVRLNQIYRQNDNQLITLLQDVRDNRLSSDKVNQINFQELAKLPTFSITYCARDKEQRVNTLNILAKDLAPEKLELKIGAQVMLTINQFEKKLFNGSQGIIVEFKEEDGKKYPLVKFT</sequence>
<evidence type="ECO:0000256" key="3">
    <source>
        <dbReference type="SAM" id="Phobius"/>
    </source>
</evidence>
<comment type="similarity">
    <text evidence="2">Belongs to the helicase family.</text>
</comment>
<dbReference type="CDD" id="cd01049">
    <property type="entry name" value="RNRR2"/>
    <property type="match status" value="1"/>
</dbReference>
<dbReference type="SUPFAM" id="SSF52540">
    <property type="entry name" value="P-loop containing nucleoside triphosphate hydrolases"/>
    <property type="match status" value="1"/>
</dbReference>
<evidence type="ECO:0000313" key="5">
    <source>
        <dbReference type="EMBL" id="CAG8653065.1"/>
    </source>
</evidence>
<dbReference type="GO" id="GO:0006281">
    <property type="term" value="P:DNA repair"/>
    <property type="evidence" value="ECO:0007669"/>
    <property type="project" value="UniProtKB-KW"/>
</dbReference>
<keyword evidence="2" id="KW-0378">Hydrolase</keyword>
<dbReference type="GO" id="GO:0016787">
    <property type="term" value="F:hydrolase activity"/>
    <property type="evidence" value="ECO:0007669"/>
    <property type="project" value="UniProtKB-KW"/>
</dbReference>
<dbReference type="Gene3D" id="1.10.620.20">
    <property type="entry name" value="Ribonucleotide Reductase, subunit A"/>
    <property type="match status" value="2"/>
</dbReference>
<dbReference type="GO" id="GO:0000723">
    <property type="term" value="P:telomere maintenance"/>
    <property type="evidence" value="ECO:0007669"/>
    <property type="project" value="InterPro"/>
</dbReference>
<dbReference type="InterPro" id="IPR000358">
    <property type="entry name" value="RNR_small_fam"/>
</dbReference>
<keyword evidence="2" id="KW-0233">DNA recombination</keyword>
<name>A0A9N9H6U3_9GLOM</name>
<dbReference type="OrthoDB" id="2399181at2759"/>
<dbReference type="InterPro" id="IPR033909">
    <property type="entry name" value="RNR_small"/>
</dbReference>
<comment type="similarity">
    <text evidence="1">Belongs to the ribonucleoside diphosphate reductase small chain family.</text>
</comment>
<comment type="cofactor">
    <cofactor evidence="2">
        <name>Mg(2+)</name>
        <dbReference type="ChEBI" id="CHEBI:18420"/>
    </cofactor>
</comment>
<dbReference type="AlphaFoldDB" id="A0A9N9H6U3"/>
<evidence type="ECO:0000256" key="1">
    <source>
        <dbReference type="ARBA" id="ARBA00009303"/>
    </source>
</evidence>
<keyword evidence="2" id="KW-0227">DNA damage</keyword>
<dbReference type="EMBL" id="CAJVPL010004977">
    <property type="protein sequence ID" value="CAG8653065.1"/>
    <property type="molecule type" value="Genomic_DNA"/>
</dbReference>